<proteinExistence type="predicted"/>
<dbReference type="Proteomes" id="UP000002875">
    <property type="component" value="Chromosome"/>
</dbReference>
<reference evidence="1 2" key="1">
    <citation type="submission" date="2011-07" db="EMBL/GenBank/DDBJ databases">
        <title>The complete genome of chromosome of Emticicia oligotrophica DSM 17448.</title>
        <authorList>
            <consortium name="US DOE Joint Genome Institute (JGI-PGF)"/>
            <person name="Lucas S."/>
            <person name="Han J."/>
            <person name="Lapidus A."/>
            <person name="Bruce D."/>
            <person name="Goodwin L."/>
            <person name="Pitluck S."/>
            <person name="Peters L."/>
            <person name="Kyrpides N."/>
            <person name="Mavromatis K."/>
            <person name="Ivanova N."/>
            <person name="Ovchinnikova G."/>
            <person name="Teshima H."/>
            <person name="Detter J.C."/>
            <person name="Tapia R."/>
            <person name="Han C."/>
            <person name="Land M."/>
            <person name="Hauser L."/>
            <person name="Markowitz V."/>
            <person name="Cheng J.-F."/>
            <person name="Hugenholtz P."/>
            <person name="Woyke T."/>
            <person name="Wu D."/>
            <person name="Tindall B."/>
            <person name="Pomrenke H."/>
            <person name="Brambilla E."/>
            <person name="Klenk H.-P."/>
            <person name="Eisen J.A."/>
        </authorList>
    </citation>
    <scope>NUCLEOTIDE SEQUENCE [LARGE SCALE GENOMIC DNA]</scope>
    <source>
        <strain evidence="1 2">DSM 17448</strain>
    </source>
</reference>
<sequence>MIDTPLLFSDNIVKVNPVPLPPAIDISLKDRHEKGTTIGYGYESRASTNWITITDNNGGVPNLRISILEKIEH</sequence>
<evidence type="ECO:0000313" key="2">
    <source>
        <dbReference type="Proteomes" id="UP000002875"/>
    </source>
</evidence>
<dbReference type="EMBL" id="CP002961">
    <property type="protein sequence ID" value="AFK02685.1"/>
    <property type="molecule type" value="Genomic_DNA"/>
</dbReference>
<name>A0ABM5MZT3_EMTOG</name>
<keyword evidence="2" id="KW-1185">Reference proteome</keyword>
<dbReference type="RefSeq" id="WP_015028385.1">
    <property type="nucleotide sequence ID" value="NC_018748.1"/>
</dbReference>
<accession>A0ABM5MZT3</accession>
<evidence type="ECO:0000313" key="1">
    <source>
        <dbReference type="EMBL" id="AFK02685.1"/>
    </source>
</evidence>
<organism evidence="1 2">
    <name type="scientific">Emticicia oligotrophica (strain DSM 17448 / CIP 109782 / MTCC 6937 / GPTSA100-15)</name>
    <dbReference type="NCBI Taxonomy" id="929562"/>
    <lineage>
        <taxon>Bacteria</taxon>
        <taxon>Pseudomonadati</taxon>
        <taxon>Bacteroidota</taxon>
        <taxon>Cytophagia</taxon>
        <taxon>Cytophagales</taxon>
        <taxon>Leadbetterellaceae</taxon>
        <taxon>Emticicia</taxon>
    </lineage>
</organism>
<evidence type="ECO:0008006" key="3">
    <source>
        <dbReference type="Google" id="ProtNLM"/>
    </source>
</evidence>
<protein>
    <recommendedName>
        <fullName evidence="3">BACON domain-containing protein</fullName>
    </recommendedName>
</protein>
<gene>
    <name evidence="1" type="ordered locus">Emtol_1539</name>
</gene>